<evidence type="ECO:0000256" key="1">
    <source>
        <dbReference type="ARBA" id="ARBA00004651"/>
    </source>
</evidence>
<keyword evidence="15" id="KW-1185">Reference proteome</keyword>
<feature type="transmembrane region" description="Helical" evidence="12">
    <location>
        <begin position="52"/>
        <end position="76"/>
    </location>
</feature>
<feature type="transmembrane region" description="Helical" evidence="12">
    <location>
        <begin position="118"/>
        <end position="140"/>
    </location>
</feature>
<dbReference type="GO" id="GO:0015293">
    <property type="term" value="F:symporter activity"/>
    <property type="evidence" value="ECO:0007669"/>
    <property type="project" value="UniProtKB-KW"/>
</dbReference>
<dbReference type="EMBL" id="JAAXOO010000002">
    <property type="protein sequence ID" value="NKY33641.1"/>
    <property type="molecule type" value="Genomic_DNA"/>
</dbReference>
<dbReference type="Pfam" id="PF07690">
    <property type="entry name" value="MFS_1"/>
    <property type="match status" value="1"/>
</dbReference>
<feature type="transmembrane region" description="Helical" evidence="12">
    <location>
        <begin position="395"/>
        <end position="418"/>
    </location>
</feature>
<feature type="compositionally biased region" description="Low complexity" evidence="11">
    <location>
        <begin position="433"/>
        <end position="445"/>
    </location>
</feature>
<evidence type="ECO:0000256" key="11">
    <source>
        <dbReference type="SAM" id="MobiDB-lite"/>
    </source>
</evidence>
<comment type="similarity">
    <text evidence="2">Belongs to the major facilitator superfamily. Metabolite:H+ Symporter (MHS) family (TC 2.A.1.6) family.</text>
</comment>
<keyword evidence="7 12" id="KW-1133">Transmembrane helix</keyword>
<proteinExistence type="inferred from homology"/>
<evidence type="ECO:0000313" key="14">
    <source>
        <dbReference type="EMBL" id="NKY33641.1"/>
    </source>
</evidence>
<keyword evidence="8 12" id="KW-0472">Membrane</keyword>
<evidence type="ECO:0000256" key="2">
    <source>
        <dbReference type="ARBA" id="ARBA00008240"/>
    </source>
</evidence>
<dbReference type="PROSITE" id="PS50850">
    <property type="entry name" value="MFS"/>
    <property type="match status" value="1"/>
</dbReference>
<feature type="transmembrane region" description="Helical" evidence="12">
    <location>
        <begin position="88"/>
        <end position="106"/>
    </location>
</feature>
<keyword evidence="5 12" id="KW-0812">Transmembrane</keyword>
<feature type="region of interest" description="Disordered" evidence="11">
    <location>
        <begin position="424"/>
        <end position="445"/>
    </location>
</feature>
<feature type="transmembrane region" description="Helical" evidence="12">
    <location>
        <begin position="152"/>
        <end position="174"/>
    </location>
</feature>
<dbReference type="CDD" id="cd17369">
    <property type="entry name" value="MFS_ShiA_like"/>
    <property type="match status" value="1"/>
</dbReference>
<keyword evidence="3" id="KW-0813">Transport</keyword>
<dbReference type="InterPro" id="IPR036259">
    <property type="entry name" value="MFS_trans_sf"/>
</dbReference>
<feature type="transmembrane region" description="Helical" evidence="12">
    <location>
        <begin position="306"/>
        <end position="324"/>
    </location>
</feature>
<keyword evidence="4" id="KW-1003">Cell membrane</keyword>
<accession>A0A846XBF8</accession>
<evidence type="ECO:0000256" key="3">
    <source>
        <dbReference type="ARBA" id="ARBA00022448"/>
    </source>
</evidence>
<organism evidence="14 15">
    <name type="scientific">Nocardia speluncae</name>
    <dbReference type="NCBI Taxonomy" id="419477"/>
    <lineage>
        <taxon>Bacteria</taxon>
        <taxon>Bacillati</taxon>
        <taxon>Actinomycetota</taxon>
        <taxon>Actinomycetes</taxon>
        <taxon>Mycobacteriales</taxon>
        <taxon>Nocardiaceae</taxon>
        <taxon>Nocardia</taxon>
    </lineage>
</organism>
<comment type="subcellular location">
    <subcellularLocation>
        <location evidence="1">Cell membrane</location>
        <topology evidence="1">Multi-pass membrane protein</topology>
    </subcellularLocation>
</comment>
<protein>
    <recommendedName>
        <fullName evidence="10">Putative proline/betaine transporter</fullName>
    </recommendedName>
</protein>
<feature type="transmembrane region" description="Helical" evidence="12">
    <location>
        <begin position="274"/>
        <end position="294"/>
    </location>
</feature>
<evidence type="ECO:0000256" key="7">
    <source>
        <dbReference type="ARBA" id="ARBA00022989"/>
    </source>
</evidence>
<sequence>MSPTTQSSSKQRAKATFASWIGTTIEYYDFSAYGLAASLIFPKLFFSSDDPALATVLSLATFAVAFIARPVGAVVFGHFGDRIGRKTALVLTLLLMGAATFLIGLMPTYDQIGATAPVLLVLARLFQGFSVGGEYGGAVLMTVEHAGKKGGFFGSLVNTGATAGLIVANLAFLAVVQLPDDALYSWGWRIPFLLSGILVIVGLIARTTLEETPEFEKAEQKGVVQQVPVVDVLRNHMRTVFLVALGILAAGTAFTMTTVYSLSYGENTLELSNSTVLTTLLTATLAILICLPLFGALGDRFGVRRVFLGGAVSLIFLPFCWFALMDTRHGGWMILGFVLIFVGYSANYAVVPSYFSQVFPPAVRFTGMSVGITIGLIAGNAIAPSVSSMILNSTGNWLIIAFYMSGTAVISLLAGLALRLPSTPGEPRDMPEGEPGPAPAETVAR</sequence>
<gene>
    <name evidence="14" type="ORF">HGA13_11215</name>
</gene>
<feature type="transmembrane region" description="Helical" evidence="12">
    <location>
        <begin position="362"/>
        <end position="383"/>
    </location>
</feature>
<evidence type="ECO:0000256" key="5">
    <source>
        <dbReference type="ARBA" id="ARBA00022692"/>
    </source>
</evidence>
<dbReference type="SUPFAM" id="SSF103473">
    <property type="entry name" value="MFS general substrate transporter"/>
    <property type="match status" value="1"/>
</dbReference>
<feature type="transmembrane region" description="Helical" evidence="12">
    <location>
        <begin position="240"/>
        <end position="262"/>
    </location>
</feature>
<evidence type="ECO:0000256" key="8">
    <source>
        <dbReference type="ARBA" id="ARBA00023136"/>
    </source>
</evidence>
<dbReference type="RefSeq" id="WP_068047772.1">
    <property type="nucleotide sequence ID" value="NZ_JAAXOO010000002.1"/>
</dbReference>
<dbReference type="PANTHER" id="PTHR43045:SF1">
    <property type="entry name" value="SHIKIMATE TRANSPORTER"/>
    <property type="match status" value="1"/>
</dbReference>
<evidence type="ECO:0000256" key="10">
    <source>
        <dbReference type="ARBA" id="ARBA00039918"/>
    </source>
</evidence>
<evidence type="ECO:0000256" key="9">
    <source>
        <dbReference type="ARBA" id="ARBA00037295"/>
    </source>
</evidence>
<keyword evidence="6" id="KW-0769">Symport</keyword>
<feature type="domain" description="Major facilitator superfamily (MFS) profile" evidence="13">
    <location>
        <begin position="15"/>
        <end position="423"/>
    </location>
</feature>
<feature type="transmembrane region" description="Helical" evidence="12">
    <location>
        <begin position="186"/>
        <end position="205"/>
    </location>
</feature>
<evidence type="ECO:0000256" key="12">
    <source>
        <dbReference type="SAM" id="Phobius"/>
    </source>
</evidence>
<comment type="function">
    <text evidence="9">May be a proton symporter involved in the uptake of osmolytes such as proline and glycine betaine.</text>
</comment>
<comment type="caution">
    <text evidence="14">The sequence shown here is derived from an EMBL/GenBank/DDBJ whole genome shotgun (WGS) entry which is preliminary data.</text>
</comment>
<evidence type="ECO:0000259" key="13">
    <source>
        <dbReference type="PROSITE" id="PS50850"/>
    </source>
</evidence>
<dbReference type="FunFam" id="1.20.1250.20:FF:000001">
    <property type="entry name" value="Dicarboxylate MFS transporter"/>
    <property type="match status" value="1"/>
</dbReference>
<dbReference type="Proteomes" id="UP000565715">
    <property type="component" value="Unassembled WGS sequence"/>
</dbReference>
<evidence type="ECO:0000313" key="15">
    <source>
        <dbReference type="Proteomes" id="UP000565715"/>
    </source>
</evidence>
<name>A0A846XBF8_9NOCA</name>
<evidence type="ECO:0000256" key="4">
    <source>
        <dbReference type="ARBA" id="ARBA00022475"/>
    </source>
</evidence>
<dbReference type="InterPro" id="IPR020846">
    <property type="entry name" value="MFS_dom"/>
</dbReference>
<reference evidence="14 15" key="1">
    <citation type="submission" date="2020-04" db="EMBL/GenBank/DDBJ databases">
        <title>MicrobeNet Type strains.</title>
        <authorList>
            <person name="Nicholson A.C."/>
        </authorList>
    </citation>
    <scope>NUCLEOTIDE SEQUENCE [LARGE SCALE GENOMIC DNA]</scope>
    <source>
        <strain evidence="14 15">DSM 45078</strain>
    </source>
</reference>
<dbReference type="AlphaFoldDB" id="A0A846XBF8"/>
<dbReference type="GO" id="GO:0005886">
    <property type="term" value="C:plasma membrane"/>
    <property type="evidence" value="ECO:0007669"/>
    <property type="project" value="UniProtKB-SubCell"/>
</dbReference>
<feature type="transmembrane region" description="Helical" evidence="12">
    <location>
        <begin position="330"/>
        <end position="350"/>
    </location>
</feature>
<dbReference type="InterPro" id="IPR011701">
    <property type="entry name" value="MFS"/>
</dbReference>
<evidence type="ECO:0000256" key="6">
    <source>
        <dbReference type="ARBA" id="ARBA00022847"/>
    </source>
</evidence>
<dbReference type="Gene3D" id="1.20.1250.20">
    <property type="entry name" value="MFS general substrate transporter like domains"/>
    <property type="match status" value="2"/>
</dbReference>
<dbReference type="PANTHER" id="PTHR43045">
    <property type="entry name" value="SHIKIMATE TRANSPORTER"/>
    <property type="match status" value="1"/>
</dbReference>